<sequence>MLTQIDRRTWRRTEAELAFWPVVITSYQVQDHWECAIEAQRVGTTIARSSGRSRELAIEQARQTAEERLSRQRIFAH</sequence>
<dbReference type="EMBL" id="FYEH01000004">
    <property type="protein sequence ID" value="SNB64930.1"/>
    <property type="molecule type" value="Genomic_DNA"/>
</dbReference>
<evidence type="ECO:0000313" key="2">
    <source>
        <dbReference type="Proteomes" id="UP000197065"/>
    </source>
</evidence>
<gene>
    <name evidence="1" type="ORF">SAMN07250955_104165</name>
</gene>
<keyword evidence="2" id="KW-1185">Reference proteome</keyword>
<accession>A0A212QYY8</accession>
<proteinExistence type="predicted"/>
<organism evidence="1 2">
    <name type="scientific">Arboricoccus pini</name>
    <dbReference type="NCBI Taxonomy" id="1963835"/>
    <lineage>
        <taxon>Bacteria</taxon>
        <taxon>Pseudomonadati</taxon>
        <taxon>Pseudomonadota</taxon>
        <taxon>Alphaproteobacteria</taxon>
        <taxon>Geminicoccales</taxon>
        <taxon>Geminicoccaceae</taxon>
        <taxon>Arboricoccus</taxon>
    </lineage>
</organism>
<reference evidence="1 2" key="1">
    <citation type="submission" date="2017-06" db="EMBL/GenBank/DDBJ databases">
        <authorList>
            <person name="Kim H.J."/>
            <person name="Triplett B.A."/>
        </authorList>
    </citation>
    <scope>NUCLEOTIDE SEQUENCE [LARGE SCALE GENOMIC DNA]</scope>
    <source>
        <strain evidence="1 2">B29T1</strain>
    </source>
</reference>
<dbReference type="RefSeq" id="WP_088560744.1">
    <property type="nucleotide sequence ID" value="NZ_FYEH01000004.1"/>
</dbReference>
<name>A0A212QYY8_9PROT</name>
<dbReference type="Proteomes" id="UP000197065">
    <property type="component" value="Unassembled WGS sequence"/>
</dbReference>
<evidence type="ECO:0000313" key="1">
    <source>
        <dbReference type="EMBL" id="SNB64930.1"/>
    </source>
</evidence>
<dbReference type="AlphaFoldDB" id="A0A212QYY8"/>
<evidence type="ECO:0008006" key="3">
    <source>
        <dbReference type="Google" id="ProtNLM"/>
    </source>
</evidence>
<protein>
    <recommendedName>
        <fullName evidence="3">DRBM domain-containing protein</fullName>
    </recommendedName>
</protein>